<evidence type="ECO:0000313" key="3">
    <source>
        <dbReference type="Proteomes" id="UP000578531"/>
    </source>
</evidence>
<evidence type="ECO:0000256" key="1">
    <source>
        <dbReference type="SAM" id="MobiDB-lite"/>
    </source>
</evidence>
<dbReference type="AlphaFoldDB" id="A0A8H6FJH2"/>
<feature type="compositionally biased region" description="Basic and acidic residues" evidence="1">
    <location>
        <begin position="404"/>
        <end position="413"/>
    </location>
</feature>
<feature type="region of interest" description="Disordered" evidence="1">
    <location>
        <begin position="401"/>
        <end position="425"/>
    </location>
</feature>
<feature type="region of interest" description="Disordered" evidence="1">
    <location>
        <begin position="142"/>
        <end position="169"/>
    </location>
</feature>
<dbReference type="GeneID" id="59292946"/>
<sequence length="449" mass="49532">MSPFALFPSRLHARVSFASPAINNDRSPFLRDHGLSDETAQRAGNVTEIEGWDNAIVSLRHNAGQHEASTLASARHIVLLAHPWVYVCRFLSSKGFLSSSSIFEHTVPRSTPKVLSKGQSQSATISILGIALRNKGYGPIKKEERQHGAPHSFEEPYDPTTADPHSRGAIKSRNTSLKLFFNPHPAPETRHRGYASSRRVTSLQPNVVNGVPAMRGQETFGPEILDDGEAAREQDGNLQSSVAGGDEKDVQEKPIEQRTLIITLKVAAPEVRNNAQRLVALADLSKEQQAVGESDGAALEEYTMMDEGISDLSPGDPITSRRTLDFVEDLLTPLQTIPLEIDYETIANAWDSRRVQQQPEESPTTTSPGLQDVFDEWLVPKTPEQASETLPWDIQSLGHSLNDLSREDGDRELPSNMMRPPPDSYKRQFQATIEDGNDFEAIFGLSGKD</sequence>
<dbReference type="OrthoDB" id="10513113at2759"/>
<proteinExistence type="predicted"/>
<evidence type="ECO:0000313" key="2">
    <source>
        <dbReference type="EMBL" id="KAF6229657.1"/>
    </source>
</evidence>
<organism evidence="2 3">
    <name type="scientific">Letharia columbiana</name>
    <dbReference type="NCBI Taxonomy" id="112416"/>
    <lineage>
        <taxon>Eukaryota</taxon>
        <taxon>Fungi</taxon>
        <taxon>Dikarya</taxon>
        <taxon>Ascomycota</taxon>
        <taxon>Pezizomycotina</taxon>
        <taxon>Lecanoromycetes</taxon>
        <taxon>OSLEUM clade</taxon>
        <taxon>Lecanoromycetidae</taxon>
        <taxon>Lecanorales</taxon>
        <taxon>Lecanorineae</taxon>
        <taxon>Parmeliaceae</taxon>
        <taxon>Letharia</taxon>
    </lineage>
</organism>
<comment type="caution">
    <text evidence="2">The sequence shown here is derived from an EMBL/GenBank/DDBJ whole genome shotgun (WGS) entry which is preliminary data.</text>
</comment>
<protein>
    <submittedName>
        <fullName evidence="2">Uncharacterized protein</fullName>
    </submittedName>
</protein>
<dbReference type="Proteomes" id="UP000578531">
    <property type="component" value="Unassembled WGS sequence"/>
</dbReference>
<reference evidence="2 3" key="1">
    <citation type="journal article" date="2020" name="Genomics">
        <title>Complete, high-quality genomes from long-read metagenomic sequencing of two wolf lichen thalli reveals enigmatic genome architecture.</title>
        <authorList>
            <person name="McKenzie S.K."/>
            <person name="Walston R.F."/>
            <person name="Allen J.L."/>
        </authorList>
    </citation>
    <scope>NUCLEOTIDE SEQUENCE [LARGE SCALE GENOMIC DNA]</scope>
    <source>
        <strain evidence="2">WasteWater2</strain>
    </source>
</reference>
<accession>A0A8H6FJH2</accession>
<keyword evidence="3" id="KW-1185">Reference proteome</keyword>
<name>A0A8H6FJH2_9LECA</name>
<dbReference type="RefSeq" id="XP_037159849.1">
    <property type="nucleotide sequence ID" value="XM_037313184.1"/>
</dbReference>
<gene>
    <name evidence="2" type="ORF">HO173_011303</name>
</gene>
<dbReference type="EMBL" id="JACCJC010000070">
    <property type="protein sequence ID" value="KAF6229657.1"/>
    <property type="molecule type" value="Genomic_DNA"/>
</dbReference>